<dbReference type="AlphaFoldDB" id="A0A368H6G0"/>
<evidence type="ECO:0000313" key="1">
    <source>
        <dbReference type="EMBL" id="RCN50890.1"/>
    </source>
</evidence>
<evidence type="ECO:0000313" key="2">
    <source>
        <dbReference type="Proteomes" id="UP000252519"/>
    </source>
</evidence>
<dbReference type="EMBL" id="JOJR01000018">
    <property type="protein sequence ID" value="RCN50890.1"/>
    <property type="molecule type" value="Genomic_DNA"/>
</dbReference>
<reference evidence="1 2" key="1">
    <citation type="submission" date="2014-10" db="EMBL/GenBank/DDBJ databases">
        <title>Draft genome of the hookworm Ancylostoma caninum.</title>
        <authorList>
            <person name="Mitreva M."/>
        </authorList>
    </citation>
    <scope>NUCLEOTIDE SEQUENCE [LARGE SCALE GENOMIC DNA]</scope>
    <source>
        <strain evidence="1 2">Baltimore</strain>
    </source>
</reference>
<organism evidence="1 2">
    <name type="scientific">Ancylostoma caninum</name>
    <name type="common">Dog hookworm</name>
    <dbReference type="NCBI Taxonomy" id="29170"/>
    <lineage>
        <taxon>Eukaryota</taxon>
        <taxon>Metazoa</taxon>
        <taxon>Ecdysozoa</taxon>
        <taxon>Nematoda</taxon>
        <taxon>Chromadorea</taxon>
        <taxon>Rhabditida</taxon>
        <taxon>Rhabditina</taxon>
        <taxon>Rhabditomorpha</taxon>
        <taxon>Strongyloidea</taxon>
        <taxon>Ancylostomatidae</taxon>
        <taxon>Ancylostomatinae</taxon>
        <taxon>Ancylostoma</taxon>
    </lineage>
</organism>
<accession>A0A368H6G0</accession>
<dbReference type="Proteomes" id="UP000252519">
    <property type="component" value="Unassembled WGS sequence"/>
</dbReference>
<comment type="caution">
    <text evidence="1">The sequence shown here is derived from an EMBL/GenBank/DDBJ whole genome shotgun (WGS) entry which is preliminary data.</text>
</comment>
<sequence length="105" mass="11786">MSPPDGDSSHASVLGGLTFGQLASENNKCFTGSEQDFESWLRRFEDLVRMVNQALPQQLKTNTLVGFLEGEARDLVDEMPDQDKNSLLRLLNCFVRILNHNTFVA</sequence>
<name>A0A368H6G0_ANCCA</name>
<keyword evidence="2" id="KW-1185">Reference proteome</keyword>
<proteinExistence type="predicted"/>
<dbReference type="OrthoDB" id="5822924at2759"/>
<gene>
    <name evidence="1" type="ORF">ANCCAN_02903</name>
</gene>
<protein>
    <submittedName>
        <fullName evidence="1">Uncharacterized protein</fullName>
    </submittedName>
</protein>